<evidence type="ECO:0000313" key="3">
    <source>
        <dbReference type="Proteomes" id="UP000178515"/>
    </source>
</evidence>
<name>A0A1G1Z5X3_9BACT</name>
<accession>A0A1G1Z5X3</accession>
<protein>
    <submittedName>
        <fullName evidence="2">Uncharacterized protein</fullName>
    </submittedName>
</protein>
<organism evidence="2 3">
    <name type="scientific">Candidatus Colwellbacteria bacterium RIFCSPHIGHO2_12_FULL_44_17</name>
    <dbReference type="NCBI Taxonomy" id="1797689"/>
    <lineage>
        <taxon>Bacteria</taxon>
        <taxon>Candidatus Colwelliibacteriota</taxon>
    </lineage>
</organism>
<gene>
    <name evidence="2" type="ORF">A3F24_00870</name>
</gene>
<dbReference type="AlphaFoldDB" id="A0A1G1Z5X3"/>
<comment type="caution">
    <text evidence="2">The sequence shown here is derived from an EMBL/GenBank/DDBJ whole genome shotgun (WGS) entry which is preliminary data.</text>
</comment>
<dbReference type="Proteomes" id="UP000178515">
    <property type="component" value="Unassembled WGS sequence"/>
</dbReference>
<dbReference type="EMBL" id="MHIX01000015">
    <property type="protein sequence ID" value="OGY59436.1"/>
    <property type="molecule type" value="Genomic_DNA"/>
</dbReference>
<evidence type="ECO:0000256" key="1">
    <source>
        <dbReference type="SAM" id="Phobius"/>
    </source>
</evidence>
<keyword evidence="1" id="KW-1133">Transmembrane helix</keyword>
<feature type="transmembrane region" description="Helical" evidence="1">
    <location>
        <begin position="55"/>
        <end position="76"/>
    </location>
</feature>
<proteinExistence type="predicted"/>
<reference evidence="2 3" key="1">
    <citation type="journal article" date="2016" name="Nat. Commun.">
        <title>Thousands of microbial genomes shed light on interconnected biogeochemical processes in an aquifer system.</title>
        <authorList>
            <person name="Anantharaman K."/>
            <person name="Brown C.T."/>
            <person name="Hug L.A."/>
            <person name="Sharon I."/>
            <person name="Castelle C.J."/>
            <person name="Probst A.J."/>
            <person name="Thomas B.C."/>
            <person name="Singh A."/>
            <person name="Wilkins M.J."/>
            <person name="Karaoz U."/>
            <person name="Brodie E.L."/>
            <person name="Williams K.H."/>
            <person name="Hubbard S.S."/>
            <person name="Banfield J.F."/>
        </authorList>
    </citation>
    <scope>NUCLEOTIDE SEQUENCE [LARGE SCALE GENOMIC DNA]</scope>
</reference>
<evidence type="ECO:0000313" key="2">
    <source>
        <dbReference type="EMBL" id="OGY59436.1"/>
    </source>
</evidence>
<keyword evidence="1" id="KW-0472">Membrane</keyword>
<keyword evidence="1" id="KW-0812">Transmembrane</keyword>
<sequence length="283" mass="32548">MDQNNQEEKKEESAVRTFKGDVSSYLQSKKISWQELVSQKKEKGIGGFSAKQRKLVFILVGFVVILILALGGFFAYRKFATQTKTTKEFFRPPKTLVENQELIEIKNANRNVFFSALKQLQERPMGSKNFRAVYLTDKERNILGPKEFFALLEIKPPLSLSDTFEKEITLGLIGKNQNQGGEFIILIPVKNFERAFSAMLKWESALAMNFRFFINEEKLKDLRPDLFFRDLTIKNQSARFLENEKGEELAGYAIFNRKILVIGFSKEALEIVIEKLLASPPNI</sequence>